<protein>
    <recommendedName>
        <fullName evidence="3">ArpU family transcriptional regulator</fullName>
    </recommendedName>
</protein>
<name>A0A2A8HLF6_9BACI</name>
<gene>
    <name evidence="1" type="ORF">CN585_02200</name>
</gene>
<organism evidence="1 2">
    <name type="scientific">Bacillus toyonensis</name>
    <dbReference type="NCBI Taxonomy" id="155322"/>
    <lineage>
        <taxon>Bacteria</taxon>
        <taxon>Bacillati</taxon>
        <taxon>Bacillota</taxon>
        <taxon>Bacilli</taxon>
        <taxon>Bacillales</taxon>
        <taxon>Bacillaceae</taxon>
        <taxon>Bacillus</taxon>
        <taxon>Bacillus cereus group</taxon>
    </lineage>
</organism>
<proteinExistence type="predicted"/>
<evidence type="ECO:0000313" key="1">
    <source>
        <dbReference type="EMBL" id="PEQ09774.1"/>
    </source>
</evidence>
<sequence length="87" mass="10299">LTEGSEGGKLEYRIAVREHDLAHKMNDMYELKKVISKFEGLDNKILQKKYIDGMTLEQIAYDLDYSPYYIKRKHADIRKVIKFMEAL</sequence>
<dbReference type="Proteomes" id="UP000220841">
    <property type="component" value="Unassembled WGS sequence"/>
</dbReference>
<accession>A0A2A8HLF6</accession>
<reference evidence="1 2" key="1">
    <citation type="submission" date="2017-09" db="EMBL/GenBank/DDBJ databases">
        <title>Large-scale bioinformatics analysis of Bacillus genomes uncovers conserved roles of natural products in bacterial physiology.</title>
        <authorList>
            <consortium name="Agbiome Team Llc"/>
            <person name="Bleich R.M."/>
            <person name="Grubbs K.J."/>
            <person name="Santa Maria K.C."/>
            <person name="Allen S.E."/>
            <person name="Farag S."/>
            <person name="Shank E.A."/>
            <person name="Bowers A."/>
        </authorList>
    </citation>
    <scope>NUCLEOTIDE SEQUENCE [LARGE SCALE GENOMIC DNA]</scope>
    <source>
        <strain evidence="1 2">AFS021349</strain>
    </source>
</reference>
<dbReference type="AlphaFoldDB" id="A0A2A8HLF6"/>
<dbReference type="InterPro" id="IPR013324">
    <property type="entry name" value="RNA_pol_sigma_r3/r4-like"/>
</dbReference>
<dbReference type="InterPro" id="IPR010861">
    <property type="entry name" value="DUF1492"/>
</dbReference>
<dbReference type="Pfam" id="PF07374">
    <property type="entry name" value="DUF1492"/>
    <property type="match status" value="1"/>
</dbReference>
<dbReference type="SUPFAM" id="SSF88659">
    <property type="entry name" value="Sigma3 and sigma4 domains of RNA polymerase sigma factors"/>
    <property type="match status" value="1"/>
</dbReference>
<comment type="caution">
    <text evidence="1">The sequence shown here is derived from an EMBL/GenBank/DDBJ whole genome shotgun (WGS) entry which is preliminary data.</text>
</comment>
<evidence type="ECO:0000313" key="2">
    <source>
        <dbReference type="Proteomes" id="UP000220841"/>
    </source>
</evidence>
<dbReference type="RefSeq" id="WP_098225796.1">
    <property type="nucleotide sequence ID" value="NZ_NUBY01000009.1"/>
</dbReference>
<feature type="non-terminal residue" evidence="1">
    <location>
        <position position="1"/>
    </location>
</feature>
<dbReference type="EMBL" id="NUBY01000009">
    <property type="protein sequence ID" value="PEQ09774.1"/>
    <property type="molecule type" value="Genomic_DNA"/>
</dbReference>
<evidence type="ECO:0008006" key="3">
    <source>
        <dbReference type="Google" id="ProtNLM"/>
    </source>
</evidence>